<keyword evidence="1" id="KW-0812">Transmembrane</keyword>
<dbReference type="RefSeq" id="WP_148348442.1">
    <property type="nucleotide sequence ID" value="NZ_JBHSBF010000022.1"/>
</dbReference>
<accession>A0A5D0UJI4</accession>
<evidence type="ECO:0000313" key="2">
    <source>
        <dbReference type="EMBL" id="TYC17299.1"/>
    </source>
</evidence>
<proteinExistence type="predicted"/>
<dbReference type="EMBL" id="VSFF01000002">
    <property type="protein sequence ID" value="TYC17299.1"/>
    <property type="molecule type" value="Genomic_DNA"/>
</dbReference>
<organism evidence="2 3">
    <name type="scientific">Actinomadura syzygii</name>
    <dbReference type="NCBI Taxonomy" id="1427538"/>
    <lineage>
        <taxon>Bacteria</taxon>
        <taxon>Bacillati</taxon>
        <taxon>Actinomycetota</taxon>
        <taxon>Actinomycetes</taxon>
        <taxon>Streptosporangiales</taxon>
        <taxon>Thermomonosporaceae</taxon>
        <taxon>Actinomadura</taxon>
    </lineage>
</organism>
<gene>
    <name evidence="2" type="ORF">FXF65_04570</name>
</gene>
<name>A0A5D0UJI4_9ACTN</name>
<comment type="caution">
    <text evidence="2">The sequence shown here is derived from an EMBL/GenBank/DDBJ whole genome shotgun (WGS) entry which is preliminary data.</text>
</comment>
<reference evidence="2 3" key="1">
    <citation type="submission" date="2019-08" db="EMBL/GenBank/DDBJ databases">
        <title>Actinomadura sp. nov. CYP1-5 isolated from mountain soil.</title>
        <authorList>
            <person name="Songsumanus A."/>
            <person name="Kuncharoen N."/>
            <person name="Kudo T."/>
            <person name="Yuki M."/>
            <person name="Igarashi Y."/>
            <person name="Tanasupawat S."/>
        </authorList>
    </citation>
    <scope>NUCLEOTIDE SEQUENCE [LARGE SCALE GENOMIC DNA]</scope>
    <source>
        <strain evidence="2 3">GKU157</strain>
    </source>
</reference>
<keyword evidence="1" id="KW-1133">Transmembrane helix</keyword>
<keyword evidence="1" id="KW-0472">Membrane</keyword>
<dbReference type="InterPro" id="IPR022062">
    <property type="entry name" value="DUF3618"/>
</dbReference>
<dbReference type="AlphaFoldDB" id="A0A5D0UJI4"/>
<feature type="transmembrane region" description="Helical" evidence="1">
    <location>
        <begin position="84"/>
        <end position="102"/>
    </location>
</feature>
<keyword evidence="3" id="KW-1185">Reference proteome</keyword>
<dbReference type="Proteomes" id="UP000322634">
    <property type="component" value="Unassembled WGS sequence"/>
</dbReference>
<evidence type="ECO:0000313" key="3">
    <source>
        <dbReference type="Proteomes" id="UP000322634"/>
    </source>
</evidence>
<dbReference type="Pfam" id="PF12277">
    <property type="entry name" value="DUF3618"/>
    <property type="match status" value="1"/>
</dbReference>
<evidence type="ECO:0000256" key="1">
    <source>
        <dbReference type="SAM" id="Phobius"/>
    </source>
</evidence>
<sequence>MADRSRDPEELEREIERTRRELARTIDELADRVNPKNVAHRGAERLKEEAGQVAKAARALVRPAEGAVDDYDDGGADGGIDKRLLLVGVGAAVTVTALVLWGRRRRRR</sequence>
<protein>
    <submittedName>
        <fullName evidence="2">DUF3618 domain-containing protein</fullName>
    </submittedName>
</protein>
<dbReference type="OrthoDB" id="3218417at2"/>